<evidence type="ECO:0000256" key="1">
    <source>
        <dbReference type="ARBA" id="ARBA00004496"/>
    </source>
</evidence>
<dbReference type="GO" id="GO:0000156">
    <property type="term" value="F:phosphorelay response regulator activity"/>
    <property type="evidence" value="ECO:0007669"/>
    <property type="project" value="TreeGrafter"/>
</dbReference>
<evidence type="ECO:0000259" key="15">
    <source>
        <dbReference type="PROSITE" id="PS51755"/>
    </source>
</evidence>
<keyword evidence="3 12" id="KW-0597">Phosphoprotein</keyword>
<protein>
    <recommendedName>
        <fullName evidence="11">Heme response regulator HssR</fullName>
    </recommendedName>
</protein>
<dbReference type="GO" id="GO:0006355">
    <property type="term" value="P:regulation of DNA-templated transcription"/>
    <property type="evidence" value="ECO:0007669"/>
    <property type="project" value="InterPro"/>
</dbReference>
<dbReference type="PANTHER" id="PTHR48111">
    <property type="entry name" value="REGULATOR OF RPOS"/>
    <property type="match status" value="1"/>
</dbReference>
<dbReference type="InterPro" id="IPR011006">
    <property type="entry name" value="CheY-like_superfamily"/>
</dbReference>
<evidence type="ECO:0000256" key="8">
    <source>
        <dbReference type="ARBA" id="ARBA00023159"/>
    </source>
</evidence>
<comment type="function">
    <text evidence="10">Member of the two-component regulatory system HssS/HssR involved in intracellular heme homeostasis and tempering of staphylococcal virulence. Phosphorylated HssR binds to a direct repeat sequence within hrtAB promoter and activates the expression of hrtAB, an efflux pump, in response to extracellular heme, hemin, hemoglobin or blood.</text>
</comment>
<feature type="DNA-binding region" description="OmpR/PhoB-type" evidence="13">
    <location>
        <begin position="125"/>
        <end position="222"/>
    </location>
</feature>
<proteinExistence type="predicted"/>
<evidence type="ECO:0000256" key="3">
    <source>
        <dbReference type="ARBA" id="ARBA00022553"/>
    </source>
</evidence>
<dbReference type="RefSeq" id="WP_010619151.1">
    <property type="nucleotide sequence ID" value="NZ_CP042371.1"/>
</dbReference>
<evidence type="ECO:0000256" key="10">
    <source>
        <dbReference type="ARBA" id="ARBA00037471"/>
    </source>
</evidence>
<dbReference type="PANTHER" id="PTHR48111:SF49">
    <property type="entry name" value="HEME RESPONSE REGULATOR HSSR"/>
    <property type="match status" value="1"/>
</dbReference>
<dbReference type="Gene3D" id="1.10.10.10">
    <property type="entry name" value="Winged helix-like DNA-binding domain superfamily/Winged helix DNA-binding domain"/>
    <property type="match status" value="1"/>
</dbReference>
<comment type="subcellular location">
    <subcellularLocation>
        <location evidence="1">Cytoplasm</location>
    </subcellularLocation>
</comment>
<gene>
    <name evidence="16" type="ORF">C5L31_000950</name>
</gene>
<reference evidence="16 17" key="1">
    <citation type="journal article" date="2019" name="Appl. Microbiol. Biotechnol.">
        <title>Uncovering carbohydrate metabolism through a genotype-phenotype association study of 56 lactic acid bacteria genomes.</title>
        <authorList>
            <person name="Buron-Moles G."/>
            <person name="Chailyan A."/>
            <person name="Dolejs I."/>
            <person name="Forster J."/>
            <person name="Miks M.H."/>
        </authorList>
    </citation>
    <scope>NUCLEOTIDE SEQUENCE [LARGE SCALE GENOMIC DNA]</scope>
    <source>
        <strain evidence="16 17">ATCC 49373</strain>
    </source>
</reference>
<keyword evidence="4" id="KW-0902">Two-component regulatory system</keyword>
<dbReference type="GO" id="GO:0000976">
    <property type="term" value="F:transcription cis-regulatory region binding"/>
    <property type="evidence" value="ECO:0007669"/>
    <property type="project" value="TreeGrafter"/>
</dbReference>
<evidence type="ECO:0000256" key="12">
    <source>
        <dbReference type="PROSITE-ProRule" id="PRU00169"/>
    </source>
</evidence>
<dbReference type="SMART" id="SM00862">
    <property type="entry name" value="Trans_reg_C"/>
    <property type="match status" value="1"/>
</dbReference>
<dbReference type="SUPFAM" id="SSF52172">
    <property type="entry name" value="CheY-like"/>
    <property type="match status" value="1"/>
</dbReference>
<dbReference type="AlphaFoldDB" id="A0A4R5NGR6"/>
<evidence type="ECO:0000256" key="9">
    <source>
        <dbReference type="ARBA" id="ARBA00023163"/>
    </source>
</evidence>
<dbReference type="CDD" id="cd00383">
    <property type="entry name" value="trans_reg_C"/>
    <property type="match status" value="1"/>
</dbReference>
<keyword evidence="6" id="KW-0843">Virulence</keyword>
<dbReference type="Pfam" id="PF00072">
    <property type="entry name" value="Response_reg"/>
    <property type="match status" value="1"/>
</dbReference>
<evidence type="ECO:0000256" key="11">
    <source>
        <dbReference type="ARBA" id="ARBA00039976"/>
    </source>
</evidence>
<evidence type="ECO:0000256" key="2">
    <source>
        <dbReference type="ARBA" id="ARBA00022490"/>
    </source>
</evidence>
<dbReference type="Pfam" id="PF00486">
    <property type="entry name" value="Trans_reg_C"/>
    <property type="match status" value="1"/>
</dbReference>
<organism evidence="16 17">
    <name type="scientific">Secundilactobacillus malefermentans</name>
    <dbReference type="NCBI Taxonomy" id="176292"/>
    <lineage>
        <taxon>Bacteria</taxon>
        <taxon>Bacillati</taxon>
        <taxon>Bacillota</taxon>
        <taxon>Bacilli</taxon>
        <taxon>Lactobacillales</taxon>
        <taxon>Lactobacillaceae</taxon>
        <taxon>Secundilactobacillus</taxon>
    </lineage>
</organism>
<dbReference type="EMBL" id="PUFO01000084">
    <property type="protein sequence ID" value="TDG73703.1"/>
    <property type="molecule type" value="Genomic_DNA"/>
</dbReference>
<evidence type="ECO:0000256" key="13">
    <source>
        <dbReference type="PROSITE-ProRule" id="PRU01091"/>
    </source>
</evidence>
<dbReference type="PROSITE" id="PS50110">
    <property type="entry name" value="RESPONSE_REGULATORY"/>
    <property type="match status" value="1"/>
</dbReference>
<evidence type="ECO:0000313" key="16">
    <source>
        <dbReference type="EMBL" id="TDG73703.1"/>
    </source>
</evidence>
<evidence type="ECO:0000256" key="4">
    <source>
        <dbReference type="ARBA" id="ARBA00023012"/>
    </source>
</evidence>
<keyword evidence="7 13" id="KW-0238">DNA-binding</keyword>
<dbReference type="InterPro" id="IPR001789">
    <property type="entry name" value="Sig_transdc_resp-reg_receiver"/>
</dbReference>
<feature type="modified residue" description="4-aspartylphosphate" evidence="12">
    <location>
        <position position="52"/>
    </location>
</feature>
<name>A0A4R5NGR6_9LACO</name>
<keyword evidence="5" id="KW-0805">Transcription regulation</keyword>
<comment type="caution">
    <text evidence="16">The sequence shown here is derived from an EMBL/GenBank/DDBJ whole genome shotgun (WGS) entry which is preliminary data.</text>
</comment>
<accession>A0A4R5NGR6</accession>
<evidence type="ECO:0000256" key="5">
    <source>
        <dbReference type="ARBA" id="ARBA00023015"/>
    </source>
</evidence>
<dbReference type="GO" id="GO:0032993">
    <property type="term" value="C:protein-DNA complex"/>
    <property type="evidence" value="ECO:0007669"/>
    <property type="project" value="TreeGrafter"/>
</dbReference>
<keyword evidence="8" id="KW-0010">Activator</keyword>
<evidence type="ECO:0000313" key="17">
    <source>
        <dbReference type="Proteomes" id="UP000294854"/>
    </source>
</evidence>
<evidence type="ECO:0000256" key="7">
    <source>
        <dbReference type="ARBA" id="ARBA00023125"/>
    </source>
</evidence>
<dbReference type="PROSITE" id="PS51755">
    <property type="entry name" value="OMPR_PHOB"/>
    <property type="match status" value="1"/>
</dbReference>
<evidence type="ECO:0000256" key="6">
    <source>
        <dbReference type="ARBA" id="ARBA00023026"/>
    </source>
</evidence>
<sequence length="231" mass="26778">MLKILVVEDNQDFSEGACQFLKRHGFDVKGAPDANKAYDLMYVNQFDLVISDMTIPGIDGFEFVESVRKLNTDIPIMLISDRDDLESKQLGYEAGIDDYMTKPINFEEMLLHIGALFRRAKIDENQRVTMGKFVLDMDEHMAYNDGEPIELTVREFNLVFKLLSYPKRIFTREQLMDEFWEANTETTIRTVDVYMTKIREKLADVDCFHIATVRGLGYKAVPNEVKMSQQM</sequence>
<dbReference type="SMART" id="SM00448">
    <property type="entry name" value="REC"/>
    <property type="match status" value="1"/>
</dbReference>
<dbReference type="InterPro" id="IPR001867">
    <property type="entry name" value="OmpR/PhoB-type_DNA-bd"/>
</dbReference>
<feature type="domain" description="Response regulatory" evidence="14">
    <location>
        <begin position="3"/>
        <end position="117"/>
    </location>
</feature>
<dbReference type="Proteomes" id="UP000294854">
    <property type="component" value="Unassembled WGS sequence"/>
</dbReference>
<dbReference type="Gene3D" id="3.40.50.2300">
    <property type="match status" value="1"/>
</dbReference>
<dbReference type="InterPro" id="IPR036388">
    <property type="entry name" value="WH-like_DNA-bd_sf"/>
</dbReference>
<feature type="domain" description="OmpR/PhoB-type" evidence="15">
    <location>
        <begin position="125"/>
        <end position="222"/>
    </location>
</feature>
<dbReference type="OrthoDB" id="9790442at2"/>
<keyword evidence="2" id="KW-0963">Cytoplasm</keyword>
<keyword evidence="17" id="KW-1185">Reference proteome</keyword>
<keyword evidence="9" id="KW-0804">Transcription</keyword>
<dbReference type="InterPro" id="IPR039420">
    <property type="entry name" value="WalR-like"/>
</dbReference>
<dbReference type="STRING" id="1122149.FD44_GL000764"/>
<dbReference type="GO" id="GO:0005829">
    <property type="term" value="C:cytosol"/>
    <property type="evidence" value="ECO:0007669"/>
    <property type="project" value="TreeGrafter"/>
</dbReference>
<evidence type="ECO:0000259" key="14">
    <source>
        <dbReference type="PROSITE" id="PS50110"/>
    </source>
</evidence>